<dbReference type="SUPFAM" id="SSF46689">
    <property type="entry name" value="Homeodomain-like"/>
    <property type="match status" value="1"/>
</dbReference>
<dbReference type="STRING" id="282683.SAMN04488105_110127"/>
<dbReference type="AlphaFoldDB" id="A0A1G7H855"/>
<dbReference type="OrthoDB" id="9811084at2"/>
<keyword evidence="2 4" id="KW-0238">DNA-binding</keyword>
<dbReference type="Gene3D" id="1.10.357.10">
    <property type="entry name" value="Tetracycline Repressor, domain 2"/>
    <property type="match status" value="1"/>
</dbReference>
<dbReference type="EMBL" id="FNAV01000010">
    <property type="protein sequence ID" value="SDE96598.1"/>
    <property type="molecule type" value="Genomic_DNA"/>
</dbReference>
<dbReference type="InterPro" id="IPR036271">
    <property type="entry name" value="Tet_transcr_reg_TetR-rel_C_sf"/>
</dbReference>
<evidence type="ECO:0000256" key="3">
    <source>
        <dbReference type="ARBA" id="ARBA00023163"/>
    </source>
</evidence>
<evidence type="ECO:0000256" key="1">
    <source>
        <dbReference type="ARBA" id="ARBA00023015"/>
    </source>
</evidence>
<dbReference type="RefSeq" id="WP_089961070.1">
    <property type="nucleotide sequence ID" value="NZ_FNAV01000010.1"/>
</dbReference>
<name>A0A1G7H855_9RHOB</name>
<dbReference type="SUPFAM" id="SSF48498">
    <property type="entry name" value="Tetracyclin repressor-like, C-terminal domain"/>
    <property type="match status" value="1"/>
</dbReference>
<organism evidence="6 7">
    <name type="scientific">Salipiger thiooxidans</name>
    <dbReference type="NCBI Taxonomy" id="282683"/>
    <lineage>
        <taxon>Bacteria</taxon>
        <taxon>Pseudomonadati</taxon>
        <taxon>Pseudomonadota</taxon>
        <taxon>Alphaproteobacteria</taxon>
        <taxon>Rhodobacterales</taxon>
        <taxon>Roseobacteraceae</taxon>
        <taxon>Salipiger</taxon>
    </lineage>
</organism>
<gene>
    <name evidence="6" type="ORF">SAMN04488105_110127</name>
</gene>
<sequence>MTGESKSDLTRKRILDAGRVLLLRHGFSGVGLSRILAESGVPKGSFYHYFASKEAFGAALLEDYVAQYLARVDALAAGPGTAGEKLGAFWDAWLEQAGNAGIASECLVVKLGAEVADLSEPMRETLDRGIDALILRLAALLRDGAKDGSIRAFDAPETTARMLYATWLGAAVLAKLARSDAPLRAARDETAARLAPSGPPETT</sequence>
<evidence type="ECO:0000256" key="4">
    <source>
        <dbReference type="PROSITE-ProRule" id="PRU00335"/>
    </source>
</evidence>
<dbReference type="GO" id="GO:0003677">
    <property type="term" value="F:DNA binding"/>
    <property type="evidence" value="ECO:0007669"/>
    <property type="project" value="UniProtKB-UniRule"/>
</dbReference>
<dbReference type="Pfam" id="PF16925">
    <property type="entry name" value="TetR_C_13"/>
    <property type="match status" value="1"/>
</dbReference>
<feature type="DNA-binding region" description="H-T-H motif" evidence="4">
    <location>
        <begin position="31"/>
        <end position="50"/>
    </location>
</feature>
<dbReference type="InterPro" id="IPR009057">
    <property type="entry name" value="Homeodomain-like_sf"/>
</dbReference>
<accession>A0A1G7H855</accession>
<dbReference type="PANTHER" id="PTHR47506">
    <property type="entry name" value="TRANSCRIPTIONAL REGULATORY PROTEIN"/>
    <property type="match status" value="1"/>
</dbReference>
<dbReference type="InterPro" id="IPR001647">
    <property type="entry name" value="HTH_TetR"/>
</dbReference>
<dbReference type="Pfam" id="PF00440">
    <property type="entry name" value="TetR_N"/>
    <property type="match status" value="1"/>
</dbReference>
<evidence type="ECO:0000313" key="6">
    <source>
        <dbReference type="EMBL" id="SDE96598.1"/>
    </source>
</evidence>
<proteinExistence type="predicted"/>
<evidence type="ECO:0000259" key="5">
    <source>
        <dbReference type="PROSITE" id="PS50977"/>
    </source>
</evidence>
<evidence type="ECO:0000313" key="7">
    <source>
        <dbReference type="Proteomes" id="UP000198994"/>
    </source>
</evidence>
<dbReference type="InterPro" id="IPR011075">
    <property type="entry name" value="TetR_C"/>
</dbReference>
<dbReference type="Proteomes" id="UP000198994">
    <property type="component" value="Unassembled WGS sequence"/>
</dbReference>
<dbReference type="PANTHER" id="PTHR47506:SF6">
    <property type="entry name" value="HTH-TYPE TRANSCRIPTIONAL REPRESSOR NEMR"/>
    <property type="match status" value="1"/>
</dbReference>
<keyword evidence="1" id="KW-0805">Transcription regulation</keyword>
<evidence type="ECO:0000256" key="2">
    <source>
        <dbReference type="ARBA" id="ARBA00023125"/>
    </source>
</evidence>
<keyword evidence="7" id="KW-1185">Reference proteome</keyword>
<protein>
    <submittedName>
        <fullName evidence="6">Transcriptional regulator, TetR family</fullName>
    </submittedName>
</protein>
<reference evidence="7" key="1">
    <citation type="submission" date="2016-10" db="EMBL/GenBank/DDBJ databases">
        <authorList>
            <person name="Varghese N."/>
            <person name="Submissions S."/>
        </authorList>
    </citation>
    <scope>NUCLEOTIDE SEQUENCE [LARGE SCALE GENOMIC DNA]</scope>
    <source>
        <strain evidence="7">DSM 10146</strain>
    </source>
</reference>
<dbReference type="PRINTS" id="PR00455">
    <property type="entry name" value="HTHTETR"/>
</dbReference>
<keyword evidence="3" id="KW-0804">Transcription</keyword>
<feature type="domain" description="HTH tetR-type" evidence="5">
    <location>
        <begin position="8"/>
        <end position="68"/>
    </location>
</feature>
<dbReference type="PROSITE" id="PS50977">
    <property type="entry name" value="HTH_TETR_2"/>
    <property type="match status" value="1"/>
</dbReference>